<dbReference type="Proteomes" id="UP000276603">
    <property type="component" value="Unassembled WGS sequence"/>
</dbReference>
<feature type="chain" id="PRO_5017186757" evidence="2">
    <location>
        <begin position="21"/>
        <end position="462"/>
    </location>
</feature>
<evidence type="ECO:0000259" key="3">
    <source>
        <dbReference type="Pfam" id="PF03629"/>
    </source>
</evidence>
<dbReference type="PANTHER" id="PTHR22901">
    <property type="entry name" value="SIALATE O-ACETYLESTERASE"/>
    <property type="match status" value="1"/>
</dbReference>
<name>A0A3B0C132_9FLAO</name>
<dbReference type="InterPro" id="IPR039329">
    <property type="entry name" value="SIAE"/>
</dbReference>
<dbReference type="Gene3D" id="3.40.50.1110">
    <property type="entry name" value="SGNH hydrolase"/>
    <property type="match status" value="1"/>
</dbReference>
<proteinExistence type="predicted"/>
<dbReference type="GO" id="GO:0005975">
    <property type="term" value="P:carbohydrate metabolic process"/>
    <property type="evidence" value="ECO:0007669"/>
    <property type="project" value="TreeGrafter"/>
</dbReference>
<evidence type="ECO:0000313" key="4">
    <source>
        <dbReference type="EMBL" id="RKN77879.1"/>
    </source>
</evidence>
<dbReference type="PANTHER" id="PTHR22901:SF0">
    <property type="entry name" value="SIALATE O-ACETYLESTERASE"/>
    <property type="match status" value="1"/>
</dbReference>
<sequence length="462" mass="51750">MKTKLFILLIFLSSIHLSKAEVTLPNIFSDNMVLQRNAEVAFWGWGNLNEEVTITTGWDQKQYTVKTALDTKWKVLVTTPEAGGPFTITIKGDNEIVLQNILVGEVWLCSGQSNMEWSATTGAGIDNAEEEIKNADYPNIRLLTIPKRTSEFPQESVPGSWEVCTPDTMKDFSAVAYLFARRLQGELNVPIGLIDNAWGGTPAEVWTPVSVFENHMDLKEAAKAVENNKWSPGFTAALYNAMVYPIVPFRIAGTIWYQGESNTANYSTYAKLFSEMVASWRSVWGYEFPFYYVQIAPYKYGTEEVGVLIRDQQRRALKMIPNSGMVVTSDIATIDDIHPPNKQDVGLRMANIALKEHYKEIEGVVHSPLFNTMSIQGKKVEVTFDNAEGLFSKGKKITHFEIAGDDGQFYPAKAIIKNDRIILSSKEVKVPNKVRYAWNNIAEPNLFNGAGLPVSSFTSEKQ</sequence>
<dbReference type="AlphaFoldDB" id="A0A3B0C132"/>
<evidence type="ECO:0000256" key="1">
    <source>
        <dbReference type="ARBA" id="ARBA00022801"/>
    </source>
</evidence>
<dbReference type="SUPFAM" id="SSF52266">
    <property type="entry name" value="SGNH hydrolase"/>
    <property type="match status" value="1"/>
</dbReference>
<gene>
    <name evidence="4" type="ORF">D7Z94_21865</name>
</gene>
<accession>A0A3B0C132</accession>
<dbReference type="OrthoDB" id="9816001at2"/>
<dbReference type="GO" id="GO:0001681">
    <property type="term" value="F:sialate O-acetylesterase activity"/>
    <property type="evidence" value="ECO:0007669"/>
    <property type="project" value="InterPro"/>
</dbReference>
<protein>
    <submittedName>
        <fullName evidence="4">Sialate O-acetylesterase</fullName>
    </submittedName>
</protein>
<feature type="signal peptide" evidence="2">
    <location>
        <begin position="1"/>
        <end position="20"/>
    </location>
</feature>
<dbReference type="EMBL" id="RBCJ01000005">
    <property type="protein sequence ID" value="RKN77879.1"/>
    <property type="molecule type" value="Genomic_DNA"/>
</dbReference>
<evidence type="ECO:0000313" key="5">
    <source>
        <dbReference type="Proteomes" id="UP000276603"/>
    </source>
</evidence>
<keyword evidence="5" id="KW-1185">Reference proteome</keyword>
<dbReference type="InterPro" id="IPR005181">
    <property type="entry name" value="SASA"/>
</dbReference>
<comment type="caution">
    <text evidence="4">The sequence shown here is derived from an EMBL/GenBank/DDBJ whole genome shotgun (WGS) entry which is preliminary data.</text>
</comment>
<keyword evidence="1" id="KW-0378">Hydrolase</keyword>
<organism evidence="4 5">
    <name type="scientific">Ulvibacterium marinum</name>
    <dbReference type="NCBI Taxonomy" id="2419782"/>
    <lineage>
        <taxon>Bacteria</taxon>
        <taxon>Pseudomonadati</taxon>
        <taxon>Bacteroidota</taxon>
        <taxon>Flavobacteriia</taxon>
        <taxon>Flavobacteriales</taxon>
        <taxon>Flavobacteriaceae</taxon>
        <taxon>Ulvibacterium</taxon>
    </lineage>
</organism>
<dbReference type="Pfam" id="PF03629">
    <property type="entry name" value="SASA"/>
    <property type="match status" value="1"/>
</dbReference>
<keyword evidence="2" id="KW-0732">Signal</keyword>
<feature type="domain" description="Sialate O-acetylesterase" evidence="3">
    <location>
        <begin position="105"/>
        <end position="352"/>
    </location>
</feature>
<evidence type="ECO:0000256" key="2">
    <source>
        <dbReference type="SAM" id="SignalP"/>
    </source>
</evidence>
<dbReference type="RefSeq" id="WP_120713776.1">
    <property type="nucleotide sequence ID" value="NZ_RBCJ01000005.1"/>
</dbReference>
<dbReference type="InterPro" id="IPR036514">
    <property type="entry name" value="SGNH_hydro_sf"/>
</dbReference>
<reference evidence="4 5" key="1">
    <citation type="submission" date="2018-10" db="EMBL/GenBank/DDBJ databases">
        <title>Ulvibacterium marinum gen. nov., sp. nov., a novel marine bacterium of the family Flavobacteriaceae, isolated from a culture of the green alga Ulva prolifera.</title>
        <authorList>
            <person name="Zhang Z."/>
        </authorList>
    </citation>
    <scope>NUCLEOTIDE SEQUENCE [LARGE SCALE GENOMIC DNA]</scope>
    <source>
        <strain evidence="4 5">CCMM003</strain>
    </source>
</reference>